<gene>
    <name evidence="2" type="ORF">SLS60_009107</name>
</gene>
<proteinExistence type="predicted"/>
<dbReference type="EMBL" id="JAKJXO020000014">
    <property type="protein sequence ID" value="KAL1596461.1"/>
    <property type="molecule type" value="Genomic_DNA"/>
</dbReference>
<evidence type="ECO:0000256" key="1">
    <source>
        <dbReference type="SAM" id="MobiDB-lite"/>
    </source>
</evidence>
<protein>
    <submittedName>
        <fullName evidence="2">Uncharacterized protein</fullName>
    </submittedName>
</protein>
<keyword evidence="3" id="KW-1185">Reference proteome</keyword>
<sequence length="375" mass="41098">MSIFHQKRVGTVGAVIVAIILGETGILSPKITPDVQERRKQYALARMRADNEKKKKKKKKREQGELSQEHAFHAPHDDDKKSTGWSRLALFLATLASLALAAPFSGDTNDTDPSLAPWTNLGITPDDAASFAASGVSPAEGANIIATEEALFNGEVALTQLVPSTYTKSGTQSNMVLGAYSAAAAMGMANTADTADGVNLKLVVVVGWRRQHVGVTWRREGSGTVDLAMRFRDALWKLCPEDRPAERACSSQDEEHITDIYYNVGKSAYVGIKIASYEMPTNTRTLLIRALWGVFKEITECDTSRYQLRGWGKHHEACREFANSADQIEVRLENTRGPGEKPGTYVDPHLRVSIQFNGKTDEGPFDCVGTQSAIW</sequence>
<accession>A0ABR3QWC8</accession>
<comment type="caution">
    <text evidence="2">The sequence shown here is derived from an EMBL/GenBank/DDBJ whole genome shotgun (WGS) entry which is preliminary data.</text>
</comment>
<name>A0ABR3QWC8_9PLEO</name>
<dbReference type="Proteomes" id="UP001521785">
    <property type="component" value="Unassembled WGS sequence"/>
</dbReference>
<feature type="compositionally biased region" description="Basic and acidic residues" evidence="1">
    <location>
        <begin position="62"/>
        <end position="81"/>
    </location>
</feature>
<evidence type="ECO:0000313" key="3">
    <source>
        <dbReference type="Proteomes" id="UP001521785"/>
    </source>
</evidence>
<organism evidence="2 3">
    <name type="scientific">Paraconiothyrium brasiliense</name>
    <dbReference type="NCBI Taxonomy" id="300254"/>
    <lineage>
        <taxon>Eukaryota</taxon>
        <taxon>Fungi</taxon>
        <taxon>Dikarya</taxon>
        <taxon>Ascomycota</taxon>
        <taxon>Pezizomycotina</taxon>
        <taxon>Dothideomycetes</taxon>
        <taxon>Pleosporomycetidae</taxon>
        <taxon>Pleosporales</taxon>
        <taxon>Massarineae</taxon>
        <taxon>Didymosphaeriaceae</taxon>
        <taxon>Paraconiothyrium</taxon>
    </lineage>
</organism>
<feature type="region of interest" description="Disordered" evidence="1">
    <location>
        <begin position="46"/>
        <end position="81"/>
    </location>
</feature>
<evidence type="ECO:0000313" key="2">
    <source>
        <dbReference type="EMBL" id="KAL1596461.1"/>
    </source>
</evidence>
<reference evidence="2 3" key="1">
    <citation type="submission" date="2024-02" db="EMBL/GenBank/DDBJ databases">
        <title>De novo assembly and annotation of 12 fungi associated with fruit tree decline syndrome in Ontario, Canada.</title>
        <authorList>
            <person name="Sulman M."/>
            <person name="Ellouze W."/>
            <person name="Ilyukhin E."/>
        </authorList>
    </citation>
    <scope>NUCLEOTIDE SEQUENCE [LARGE SCALE GENOMIC DNA]</scope>
    <source>
        <strain evidence="2 3">M42-189</strain>
    </source>
</reference>